<evidence type="ECO:0000313" key="1">
    <source>
        <dbReference type="EMBL" id="CAH3160828.1"/>
    </source>
</evidence>
<keyword evidence="2" id="KW-1185">Reference proteome</keyword>
<dbReference type="Proteomes" id="UP001159405">
    <property type="component" value="Unassembled WGS sequence"/>
</dbReference>
<sequence length="112" mass="12969">MEVVHSPESKRFSTAMVLQRHWTFSFSNNSRFTRENVLFLRLIPIPKAVHLQQLKEMQSSKQVTKASKNAQVNIFLSEGLSFFFEKCDGVAHIDPHAENRKNNDNSKNISMF</sequence>
<dbReference type="EMBL" id="CALNXK010000118">
    <property type="protein sequence ID" value="CAH3160828.1"/>
    <property type="molecule type" value="Genomic_DNA"/>
</dbReference>
<comment type="caution">
    <text evidence="1">The sequence shown here is derived from an EMBL/GenBank/DDBJ whole genome shotgun (WGS) entry which is preliminary data.</text>
</comment>
<accession>A0ABN8QEQ9</accession>
<protein>
    <submittedName>
        <fullName evidence="1">Uncharacterized protein</fullName>
    </submittedName>
</protein>
<gene>
    <name evidence="1" type="ORF">PLOB_00004217</name>
</gene>
<name>A0ABN8QEQ9_9CNID</name>
<proteinExistence type="predicted"/>
<evidence type="ECO:0000313" key="2">
    <source>
        <dbReference type="Proteomes" id="UP001159405"/>
    </source>
</evidence>
<organism evidence="1 2">
    <name type="scientific">Porites lobata</name>
    <dbReference type="NCBI Taxonomy" id="104759"/>
    <lineage>
        <taxon>Eukaryota</taxon>
        <taxon>Metazoa</taxon>
        <taxon>Cnidaria</taxon>
        <taxon>Anthozoa</taxon>
        <taxon>Hexacorallia</taxon>
        <taxon>Scleractinia</taxon>
        <taxon>Fungiina</taxon>
        <taxon>Poritidae</taxon>
        <taxon>Porites</taxon>
    </lineage>
</organism>
<reference evidence="1 2" key="1">
    <citation type="submission" date="2022-05" db="EMBL/GenBank/DDBJ databases">
        <authorList>
            <consortium name="Genoscope - CEA"/>
            <person name="William W."/>
        </authorList>
    </citation>
    <scope>NUCLEOTIDE SEQUENCE [LARGE SCALE GENOMIC DNA]</scope>
</reference>